<keyword evidence="1" id="KW-0472">Membrane</keyword>
<feature type="transmembrane region" description="Helical" evidence="1">
    <location>
        <begin position="20"/>
        <end position="41"/>
    </location>
</feature>
<keyword evidence="1" id="KW-1133">Transmembrane helix</keyword>
<accession>A0ABR7N0G0</accession>
<dbReference type="Gene3D" id="3.30.700.10">
    <property type="entry name" value="Glycoprotein, Type 4 Pilin"/>
    <property type="match status" value="1"/>
</dbReference>
<comment type="caution">
    <text evidence="2">The sequence shown here is derived from an EMBL/GenBank/DDBJ whole genome shotgun (WGS) entry which is preliminary data.</text>
</comment>
<dbReference type="SUPFAM" id="SSF54523">
    <property type="entry name" value="Pili subunits"/>
    <property type="match status" value="1"/>
</dbReference>
<organism evidence="2 3">
    <name type="scientific">Jutongia huaianensis</name>
    <dbReference type="NCBI Taxonomy" id="2763668"/>
    <lineage>
        <taxon>Bacteria</taxon>
        <taxon>Bacillati</taxon>
        <taxon>Bacillota</taxon>
        <taxon>Clostridia</taxon>
        <taxon>Lachnospirales</taxon>
        <taxon>Lachnospiraceae</taxon>
        <taxon>Jutongia</taxon>
    </lineage>
</organism>
<dbReference type="InterPro" id="IPR045584">
    <property type="entry name" value="Pilin-like"/>
</dbReference>
<keyword evidence="1" id="KW-0812">Transmembrane</keyword>
<dbReference type="InterPro" id="IPR012902">
    <property type="entry name" value="N_methyl_site"/>
</dbReference>
<dbReference type="EMBL" id="JACRSX010000004">
    <property type="protein sequence ID" value="MBC8562082.1"/>
    <property type="molecule type" value="Genomic_DNA"/>
</dbReference>
<evidence type="ECO:0000256" key="1">
    <source>
        <dbReference type="SAM" id="Phobius"/>
    </source>
</evidence>
<gene>
    <name evidence="2" type="ORF">H8704_05445</name>
</gene>
<dbReference type="RefSeq" id="WP_022465881.1">
    <property type="nucleotide sequence ID" value="NZ_JACRSX010000004.1"/>
</dbReference>
<evidence type="ECO:0000313" key="2">
    <source>
        <dbReference type="EMBL" id="MBC8562082.1"/>
    </source>
</evidence>
<dbReference type="Proteomes" id="UP000606193">
    <property type="component" value="Unassembled WGS sequence"/>
</dbReference>
<sequence length="400" mass="43320">MKERRCRATGYWRDQRGFTLVELILTIAILAIVTIPILSYFTDAAKHNARSRQKQNASVLAQDVLEEFKNTPYSLDDPDLVCSAQPDWTVAASPDANGTYTLTQDKSVDKNSFKVTAQIQPLSKVVPAATAIPKNYEKYVIGTMDSSKDVMSSEHGQTLTSASYAFANKHSAAYAAAPAASGSPMSADELKKNLDCSIIISAKEDSAKPGNDIISVKYKYTYNKGAGSYPAGIDASTVYEDVVESASINVNKLENIYLFYQPVNERDQIILETNDANAIQLNANDLNLFVIAQNSVKHGESVPAGYTERPQGYKLSINSLGSGFATKVQKLYLNLSANNTDELNANGDQVAGKAQKDPSGNYTLVHSESINRMADITVTVDSQDGSKTGIVQVNGSKVQN</sequence>
<proteinExistence type="predicted"/>
<evidence type="ECO:0000313" key="3">
    <source>
        <dbReference type="Proteomes" id="UP000606193"/>
    </source>
</evidence>
<keyword evidence="3" id="KW-1185">Reference proteome</keyword>
<reference evidence="2 3" key="1">
    <citation type="submission" date="2020-08" db="EMBL/GenBank/DDBJ databases">
        <title>Genome public.</title>
        <authorList>
            <person name="Liu C."/>
            <person name="Sun Q."/>
        </authorList>
    </citation>
    <scope>NUCLEOTIDE SEQUENCE [LARGE SCALE GENOMIC DNA]</scope>
    <source>
        <strain evidence="2 3">NSJ-37</strain>
    </source>
</reference>
<dbReference type="Pfam" id="PF07963">
    <property type="entry name" value="N_methyl"/>
    <property type="match status" value="1"/>
</dbReference>
<name>A0ABR7N0G0_9FIRM</name>
<protein>
    <submittedName>
        <fullName evidence="2">Type II secretion system protein</fullName>
    </submittedName>
</protein>
<dbReference type="NCBIfam" id="TIGR02532">
    <property type="entry name" value="IV_pilin_GFxxxE"/>
    <property type="match status" value="1"/>
</dbReference>